<accession>A0AAE3LKP1</accession>
<proteinExistence type="inferred from homology"/>
<dbReference type="SUPFAM" id="SSF48452">
    <property type="entry name" value="TPR-like"/>
    <property type="match status" value="1"/>
</dbReference>
<comment type="caution">
    <text evidence="7">The sequence shown here is derived from an EMBL/GenBank/DDBJ whole genome shotgun (WGS) entry which is preliminary data.</text>
</comment>
<gene>
    <name evidence="7" type="ORF">OD355_08615</name>
</gene>
<dbReference type="InterPro" id="IPR011990">
    <property type="entry name" value="TPR-like_helical_dom_sf"/>
</dbReference>
<dbReference type="Proteomes" id="UP001209317">
    <property type="component" value="Unassembled WGS sequence"/>
</dbReference>
<keyword evidence="8" id="KW-1185">Reference proteome</keyword>
<keyword evidence="3" id="KW-0732">Signal</keyword>
<dbReference type="AlphaFoldDB" id="A0AAE3LKP1"/>
<evidence type="ECO:0000313" key="8">
    <source>
        <dbReference type="Proteomes" id="UP001209317"/>
    </source>
</evidence>
<comment type="subcellular location">
    <subcellularLocation>
        <location evidence="1">Cell outer membrane</location>
    </subcellularLocation>
</comment>
<reference evidence="7" key="1">
    <citation type="submission" date="2022-10" db="EMBL/GenBank/DDBJ databases">
        <authorList>
            <person name="Kim H.S."/>
            <person name="Kim J.-S."/>
            <person name="Suh M.K."/>
            <person name="Eom M.K."/>
            <person name="Lee J.-S."/>
        </authorList>
    </citation>
    <scope>NUCLEOTIDE SEQUENCE</scope>
    <source>
        <strain evidence="7">LIP-5</strain>
    </source>
</reference>
<keyword evidence="4" id="KW-0472">Membrane</keyword>
<evidence type="ECO:0000256" key="1">
    <source>
        <dbReference type="ARBA" id="ARBA00004442"/>
    </source>
</evidence>
<evidence type="ECO:0000256" key="5">
    <source>
        <dbReference type="ARBA" id="ARBA00023237"/>
    </source>
</evidence>
<protein>
    <submittedName>
        <fullName evidence="7">RagB/SusD family nutrient uptake outer membrane protein</fullName>
    </submittedName>
</protein>
<evidence type="ECO:0000256" key="4">
    <source>
        <dbReference type="ARBA" id="ARBA00023136"/>
    </source>
</evidence>
<organism evidence="7 8">
    <name type="scientific">Haoranjiania flava</name>
    <dbReference type="NCBI Taxonomy" id="1856322"/>
    <lineage>
        <taxon>Bacteria</taxon>
        <taxon>Pseudomonadati</taxon>
        <taxon>Bacteroidota</taxon>
        <taxon>Chitinophagia</taxon>
        <taxon>Chitinophagales</taxon>
        <taxon>Chitinophagaceae</taxon>
        <taxon>Haoranjiania</taxon>
    </lineage>
</organism>
<evidence type="ECO:0000256" key="3">
    <source>
        <dbReference type="ARBA" id="ARBA00022729"/>
    </source>
</evidence>
<evidence type="ECO:0000256" key="2">
    <source>
        <dbReference type="ARBA" id="ARBA00006275"/>
    </source>
</evidence>
<evidence type="ECO:0000259" key="6">
    <source>
        <dbReference type="Pfam" id="PF07980"/>
    </source>
</evidence>
<dbReference type="InterPro" id="IPR012944">
    <property type="entry name" value="SusD_RagB_dom"/>
</dbReference>
<evidence type="ECO:0000313" key="7">
    <source>
        <dbReference type="EMBL" id="MCU7694574.1"/>
    </source>
</evidence>
<dbReference type="GO" id="GO:0009279">
    <property type="term" value="C:cell outer membrane"/>
    <property type="evidence" value="ECO:0007669"/>
    <property type="project" value="UniProtKB-SubCell"/>
</dbReference>
<dbReference type="Gene3D" id="1.25.40.390">
    <property type="match status" value="1"/>
</dbReference>
<keyword evidence="5" id="KW-0998">Cell outer membrane</keyword>
<name>A0AAE3LKP1_9BACT</name>
<dbReference type="RefSeq" id="WP_263038059.1">
    <property type="nucleotide sequence ID" value="NZ_JAOTPL010000010.1"/>
</dbReference>
<feature type="domain" description="RagB/SusD" evidence="6">
    <location>
        <begin position="23"/>
        <end position="287"/>
    </location>
</feature>
<dbReference type="Pfam" id="PF07980">
    <property type="entry name" value="SusD_RagB"/>
    <property type="match status" value="1"/>
</dbReference>
<sequence>MELVDTYESYTNPGVSSPIVTTADGNVDNYEGYNQNAAYRRFNTPDEIFKDKDARFFATIIYPNATWKSTQIVIQGGVVRPDGTLMDTRGSYTHNGVTYYTYGREFQNQYSGYDGSANMTRSGFLLRKFLNENWRITNFGQSTTDFADLRYAEVLLNYAEAVIESGYAQNNAQDKAKKAINDIRFRAGHTVEIPLTLENVLRERRVELAFENKEYWDLKRRRDYHIVFNNKLKTALVPMMDLRGATPQYIFVRKYVAGDMHRTVDIRDYYFPIPGIANNGLIQNPQY</sequence>
<comment type="similarity">
    <text evidence="2">Belongs to the SusD family.</text>
</comment>
<dbReference type="EMBL" id="JAOTPL010000010">
    <property type="protein sequence ID" value="MCU7694574.1"/>
    <property type="molecule type" value="Genomic_DNA"/>
</dbReference>